<feature type="domain" description="Calponin-homology (CH)" evidence="19">
    <location>
        <begin position="515"/>
        <end position="618"/>
    </location>
</feature>
<dbReference type="GO" id="GO:0005634">
    <property type="term" value="C:nucleus"/>
    <property type="evidence" value="ECO:0007669"/>
    <property type="project" value="UniProtKB-SubCell"/>
</dbReference>
<feature type="region of interest" description="Disordered" evidence="18">
    <location>
        <begin position="678"/>
        <end position="699"/>
    </location>
</feature>
<evidence type="ECO:0000256" key="15">
    <source>
        <dbReference type="ARBA" id="ARBA00023203"/>
    </source>
</evidence>
<dbReference type="Pfam" id="PF01494">
    <property type="entry name" value="FAD_binding_3"/>
    <property type="match status" value="1"/>
</dbReference>
<comment type="similarity">
    <text evidence="4">Belongs to the Mical family.</text>
</comment>
<evidence type="ECO:0000313" key="21">
    <source>
        <dbReference type="Proteomes" id="UP000518266"/>
    </source>
</evidence>
<sequence>MGEMEEDRDNVGKLYEDFVQSSTCKGALQAFNVLCRRLDLDPADNDIFYSSLKAKLTSWKAQALWSKLDKRMSHKEYKKGQACVGTKCLIIGGGPCGLRTAIELALMGAKVVVIEKRDSFARNNVLHLWPYTIHDLRGLGAKKFYGKFCAGAIDHISIQKLQLVLLKVALIVAVEFHINVEFVKLLEPPEDQENEGMGWRAAIRPADHPVANFEFDVVVGADGRRNTLEGFKRKEFRGKLAIAITANFINRNTTAEARVEEISGVAFIFNQKFFLDLKEEAGIDLENIVYYRDNTHYFVMTAKKQSLLDKGVVIHDYIDTQMLLSSENVNQEALLCYAREAADFGTNYQLPTLDFAMNHCGQPDVAMFDFTNMYASENAALVRERFGHQLLVALVGDSLLEPFWPMGTGCARGFLAAFDTAWMVKSWAQGRTALEVLAERESIYRLLPQTTTENIGKNFEQYTIDPGTRYPNLNSACLRPHQVRHLYISTELSSCSLQRNVTIRRPVNLSRQESEIRPTRLLTWCQKQTEGFRNVMITDLTSSWKSGIALCALIHRFKPQLIDFDSLNEEDHSANLQLALDVSEREFGIASFTSGQELSVGQELDKTKMITYLSKFYELGVDENNEDYPSKDVRSNNNVLNLAQPRKRVPKDEQKTDGTDPIYKRRRKFCSYLEEATNLSSNGSPVRDDQEPKENKVRSISTQLLAKFESSPRPSYSIRKTQSDFETSSSLQTLTFAERVHIELRPRVPPKPPPEMQERRKYIHGVLCLMGSHGSHFEVSIRKAAEHLVRPPPKTLPKPQLQPEAQHPFSVVRLRHVDQTHAETKPELQPESTDPPAPSPSCHSAIHFMSRVLQRLREVDEHVSEVISIFSFTSLTSVFPPCLLFKTIKKLRHNRLESFKQRGVVSAESSAELKGGSVRRAFPRATSVIHARSVFTWSRGSVPRGSSSTGSVSAVSPAAPPCDREHMPSTLKRVCVIRSQLSLVLNLHLQYKSKLSMLHFIDSCCNPLGNLYCKLHFDQRNNGTNLRKNLSFRSNPSGARVQEPCADDEQSSQSSSPVDLQSESSAGTFSSFMRKHLNWPLRVTRAVCNAPARSLAAHLRDNAQDYEILYELLSVSLPLLLVLHDVLLQMQTEAPEGPGALQPALLWLQEQIGHRLI</sequence>
<dbReference type="GO" id="GO:0071949">
    <property type="term" value="F:FAD binding"/>
    <property type="evidence" value="ECO:0007669"/>
    <property type="project" value="InterPro"/>
</dbReference>
<dbReference type="Proteomes" id="UP000518266">
    <property type="component" value="Unassembled WGS sequence"/>
</dbReference>
<keyword evidence="8" id="KW-0479">Metal-binding</keyword>
<dbReference type="SUPFAM" id="SSF51905">
    <property type="entry name" value="FAD/NAD(P)-binding domain"/>
    <property type="match status" value="1"/>
</dbReference>
<evidence type="ECO:0000256" key="13">
    <source>
        <dbReference type="ARBA" id="ARBA00023033"/>
    </source>
</evidence>
<dbReference type="InterPro" id="IPR001715">
    <property type="entry name" value="CH_dom"/>
</dbReference>
<dbReference type="Pfam" id="PF00307">
    <property type="entry name" value="CH"/>
    <property type="match status" value="1"/>
</dbReference>
<dbReference type="InterPro" id="IPR036872">
    <property type="entry name" value="CH_dom_sf"/>
</dbReference>
<keyword evidence="9" id="KW-0274">FAD</keyword>
<dbReference type="InterPro" id="IPR036188">
    <property type="entry name" value="FAD/NAD-bd_sf"/>
</dbReference>
<evidence type="ECO:0000256" key="5">
    <source>
        <dbReference type="ARBA" id="ARBA00012709"/>
    </source>
</evidence>
<evidence type="ECO:0000256" key="14">
    <source>
        <dbReference type="ARBA" id="ARBA00023038"/>
    </source>
</evidence>
<dbReference type="InterPro" id="IPR002938">
    <property type="entry name" value="FAD-bd"/>
</dbReference>
<feature type="region of interest" description="Disordered" evidence="18">
    <location>
        <begin position="942"/>
        <end position="963"/>
    </location>
</feature>
<evidence type="ECO:0000256" key="18">
    <source>
        <dbReference type="SAM" id="MobiDB-lite"/>
    </source>
</evidence>
<feature type="region of interest" description="Disordered" evidence="18">
    <location>
        <begin position="1028"/>
        <end position="1063"/>
    </location>
</feature>
<feature type="compositionally biased region" description="Polar residues" evidence="18">
    <location>
        <begin position="1028"/>
        <end position="1037"/>
    </location>
</feature>
<comment type="subcellular location">
    <subcellularLocation>
        <location evidence="3">Cytoplasm</location>
    </subcellularLocation>
    <subcellularLocation>
        <location evidence="2">Nucleus</location>
    </subcellularLocation>
</comment>
<comment type="cofactor">
    <cofactor evidence="1">
        <name>FAD</name>
        <dbReference type="ChEBI" id="CHEBI:57692"/>
    </cofactor>
</comment>
<dbReference type="Pfam" id="PF25413">
    <property type="entry name" value="Rossman_Mical"/>
    <property type="match status" value="1"/>
</dbReference>
<evidence type="ECO:0000256" key="11">
    <source>
        <dbReference type="ARBA" id="ARBA00022857"/>
    </source>
</evidence>
<feature type="region of interest" description="Disordered" evidence="18">
    <location>
        <begin position="820"/>
        <end position="843"/>
    </location>
</feature>
<dbReference type="PROSITE" id="PS50021">
    <property type="entry name" value="CH"/>
    <property type="match status" value="1"/>
</dbReference>
<evidence type="ECO:0000313" key="20">
    <source>
        <dbReference type="EMBL" id="KAF3832656.1"/>
    </source>
</evidence>
<keyword evidence="10" id="KW-0862">Zinc</keyword>
<evidence type="ECO:0000256" key="3">
    <source>
        <dbReference type="ARBA" id="ARBA00004496"/>
    </source>
</evidence>
<dbReference type="EMBL" id="JAAKFY010000027">
    <property type="protein sequence ID" value="KAF3832656.1"/>
    <property type="molecule type" value="Genomic_DNA"/>
</dbReference>
<keyword evidence="7" id="KW-0285">Flavoprotein</keyword>
<dbReference type="PRINTS" id="PR00420">
    <property type="entry name" value="RNGMNOXGNASE"/>
</dbReference>
<proteinExistence type="inferred from homology"/>
<protein>
    <recommendedName>
        <fullName evidence="5">F-actin monooxygenase</fullName>
        <ecNumber evidence="5">1.14.13.225</ecNumber>
    </recommendedName>
</protein>
<dbReference type="Gene3D" id="3.50.50.60">
    <property type="entry name" value="FAD/NAD(P)-binding domain"/>
    <property type="match status" value="1"/>
</dbReference>
<feature type="compositionally biased region" description="Basic and acidic residues" evidence="18">
    <location>
        <begin position="686"/>
        <end position="697"/>
    </location>
</feature>
<evidence type="ECO:0000256" key="16">
    <source>
        <dbReference type="ARBA" id="ARBA00023242"/>
    </source>
</evidence>
<comment type="catalytic activity">
    <reaction evidence="17">
        <text>L-methionyl-[F-actin] + NADPH + O2 + H(+) = L-methionyl-(R)-S-oxide-[F-actin] + NADP(+) + H2O</text>
        <dbReference type="Rhea" id="RHEA:51308"/>
        <dbReference type="Rhea" id="RHEA-COMP:12953"/>
        <dbReference type="Rhea" id="RHEA-COMP:12956"/>
        <dbReference type="ChEBI" id="CHEBI:15377"/>
        <dbReference type="ChEBI" id="CHEBI:15378"/>
        <dbReference type="ChEBI" id="CHEBI:15379"/>
        <dbReference type="ChEBI" id="CHEBI:16044"/>
        <dbReference type="ChEBI" id="CHEBI:45764"/>
        <dbReference type="ChEBI" id="CHEBI:57783"/>
        <dbReference type="ChEBI" id="CHEBI:58349"/>
        <dbReference type="EC" id="1.14.13.225"/>
    </reaction>
</comment>
<evidence type="ECO:0000256" key="4">
    <source>
        <dbReference type="ARBA" id="ARBA00008223"/>
    </source>
</evidence>
<dbReference type="InterPro" id="IPR050540">
    <property type="entry name" value="F-actin_Monoox_Mical"/>
</dbReference>
<reference evidence="20 21" key="1">
    <citation type="submission" date="2020-03" db="EMBL/GenBank/DDBJ databases">
        <title>Dissostichus mawsoni Genome sequencing and assembly.</title>
        <authorList>
            <person name="Park H."/>
        </authorList>
    </citation>
    <scope>NUCLEOTIDE SEQUENCE [LARGE SCALE GENOMIC DNA]</scope>
    <source>
        <strain evidence="20">DM0001</strain>
        <tissue evidence="20">Muscle</tissue>
    </source>
</reference>
<keyword evidence="11" id="KW-0521">NADP</keyword>
<dbReference type="GO" id="GO:0003779">
    <property type="term" value="F:actin binding"/>
    <property type="evidence" value="ECO:0007669"/>
    <property type="project" value="UniProtKB-KW"/>
</dbReference>
<keyword evidence="16" id="KW-0539">Nucleus</keyword>
<gene>
    <name evidence="20" type="ORF">F7725_026321</name>
</gene>
<dbReference type="SMART" id="SM00033">
    <property type="entry name" value="CH"/>
    <property type="match status" value="1"/>
</dbReference>
<dbReference type="GO" id="GO:0120501">
    <property type="term" value="F:F-actin monooxygenase activity"/>
    <property type="evidence" value="ECO:0007669"/>
    <property type="project" value="UniProtKB-EC"/>
</dbReference>
<comment type="caution">
    <text evidence="20">The sequence shown here is derived from an EMBL/GenBank/DDBJ whole genome shotgun (WGS) entry which is preliminary data.</text>
</comment>
<dbReference type="GO" id="GO:0005737">
    <property type="term" value="C:cytoplasm"/>
    <property type="evidence" value="ECO:0007669"/>
    <property type="project" value="UniProtKB-SubCell"/>
</dbReference>
<evidence type="ECO:0000256" key="17">
    <source>
        <dbReference type="ARBA" id="ARBA00049522"/>
    </source>
</evidence>
<dbReference type="AlphaFoldDB" id="A0A7J5X6N8"/>
<evidence type="ECO:0000256" key="8">
    <source>
        <dbReference type="ARBA" id="ARBA00022723"/>
    </source>
</evidence>
<feature type="compositionally biased region" description="Low complexity" evidence="18">
    <location>
        <begin position="1051"/>
        <end position="1063"/>
    </location>
</feature>
<dbReference type="PANTHER" id="PTHR23167">
    <property type="entry name" value="CALPONIN HOMOLOGY DOMAIN-CONTAINING PROTEIN DDB_G0272472-RELATED"/>
    <property type="match status" value="1"/>
</dbReference>
<evidence type="ECO:0000256" key="7">
    <source>
        <dbReference type="ARBA" id="ARBA00022630"/>
    </source>
</evidence>
<dbReference type="PANTHER" id="PTHR23167:SF39">
    <property type="entry name" value="[F-ACTIN]-MONOOXYGENASE MICAL2"/>
    <property type="match status" value="1"/>
</dbReference>
<keyword evidence="21" id="KW-1185">Reference proteome</keyword>
<name>A0A7J5X6N8_DISMA</name>
<keyword evidence="14" id="KW-0440">LIM domain</keyword>
<dbReference type="SUPFAM" id="SSF47576">
    <property type="entry name" value="Calponin-homology domain, CH-domain"/>
    <property type="match status" value="1"/>
</dbReference>
<dbReference type="GO" id="GO:0046872">
    <property type="term" value="F:metal ion binding"/>
    <property type="evidence" value="ECO:0007669"/>
    <property type="project" value="UniProtKB-KW"/>
</dbReference>
<accession>A0A7J5X6N8</accession>
<dbReference type="Gene3D" id="1.10.418.10">
    <property type="entry name" value="Calponin-like domain"/>
    <property type="match status" value="1"/>
</dbReference>
<keyword evidence="6" id="KW-0963">Cytoplasm</keyword>
<evidence type="ECO:0000256" key="10">
    <source>
        <dbReference type="ARBA" id="ARBA00022833"/>
    </source>
</evidence>
<evidence type="ECO:0000259" key="19">
    <source>
        <dbReference type="PROSITE" id="PS50021"/>
    </source>
</evidence>
<keyword evidence="13" id="KW-0503">Monooxygenase</keyword>
<dbReference type="EC" id="1.14.13.225" evidence="5"/>
<keyword evidence="12" id="KW-0560">Oxidoreductase</keyword>
<evidence type="ECO:0000256" key="6">
    <source>
        <dbReference type="ARBA" id="ARBA00022490"/>
    </source>
</evidence>
<keyword evidence="15" id="KW-0009">Actin-binding</keyword>
<dbReference type="FunFam" id="3.50.50.60:FF:000004">
    <property type="entry name" value="protein-methionine sulfoxide oxidase MICAL2 isoform X1"/>
    <property type="match status" value="1"/>
</dbReference>
<evidence type="ECO:0000256" key="9">
    <source>
        <dbReference type="ARBA" id="ARBA00022827"/>
    </source>
</evidence>
<dbReference type="OrthoDB" id="20799at2759"/>
<evidence type="ECO:0000256" key="2">
    <source>
        <dbReference type="ARBA" id="ARBA00004123"/>
    </source>
</evidence>
<evidence type="ECO:0000256" key="1">
    <source>
        <dbReference type="ARBA" id="ARBA00001974"/>
    </source>
</evidence>
<evidence type="ECO:0000256" key="12">
    <source>
        <dbReference type="ARBA" id="ARBA00023002"/>
    </source>
</evidence>
<organism evidence="20 21">
    <name type="scientific">Dissostichus mawsoni</name>
    <name type="common">Antarctic cod</name>
    <dbReference type="NCBI Taxonomy" id="36200"/>
    <lineage>
        <taxon>Eukaryota</taxon>
        <taxon>Metazoa</taxon>
        <taxon>Chordata</taxon>
        <taxon>Craniata</taxon>
        <taxon>Vertebrata</taxon>
        <taxon>Euteleostomi</taxon>
        <taxon>Actinopterygii</taxon>
        <taxon>Neopterygii</taxon>
        <taxon>Teleostei</taxon>
        <taxon>Neoteleostei</taxon>
        <taxon>Acanthomorphata</taxon>
        <taxon>Eupercaria</taxon>
        <taxon>Perciformes</taxon>
        <taxon>Notothenioidei</taxon>
        <taxon>Nototheniidae</taxon>
        <taxon>Dissostichus</taxon>
    </lineage>
</organism>
<dbReference type="InterPro" id="IPR057494">
    <property type="entry name" value="Rossman_Mical"/>
</dbReference>
<feature type="compositionally biased region" description="Low complexity" evidence="18">
    <location>
        <begin position="942"/>
        <end position="957"/>
    </location>
</feature>